<accession>A0ABY5M2H2</accession>
<dbReference type="RefSeq" id="WP_193964204.1">
    <property type="nucleotide sequence ID" value="NZ_CP099464.1"/>
</dbReference>
<evidence type="ECO:0000313" key="1">
    <source>
        <dbReference type="EMBL" id="UUO17098.1"/>
    </source>
</evidence>
<organism evidence="1 2">
    <name type="scientific">Dolichospermum heterosporum TAC447</name>
    <dbReference type="NCBI Taxonomy" id="747523"/>
    <lineage>
        <taxon>Bacteria</taxon>
        <taxon>Bacillati</taxon>
        <taxon>Cyanobacteriota</taxon>
        <taxon>Cyanophyceae</taxon>
        <taxon>Nostocales</taxon>
        <taxon>Aphanizomenonaceae</taxon>
        <taxon>Dolichospermum</taxon>
        <taxon>Dolichospermum heterosporum</taxon>
    </lineage>
</organism>
<dbReference type="Pfam" id="PF14516">
    <property type="entry name" value="AAA_35"/>
    <property type="match status" value="1"/>
</dbReference>
<keyword evidence="2" id="KW-1185">Reference proteome</keyword>
<dbReference type="InterPro" id="IPR027417">
    <property type="entry name" value="P-loop_NTPase"/>
</dbReference>
<sequence>MAVKQNKTKRRRGVLLSPQGLQRLQEAISSWEVIENEGQRLSLEDLADQTKLSAKTLSRLWSANKGVDQKTLKLCFNTFNLELYQEDYIFLKEDNETKILDCLSNSICLQTESPFLWSYPDGPVPLDSPLYIERQPIEELMYREVTQAGCVIRVFAPAQMGKTSLILRLLSFADAQGYNTVNLSFSQIDAYCLTDLNKFLRSFCSQIAIKLGMAPNINDHWDEDVGYKLTCSLYFQHYILKESNNPLVLVLSEVERFFEYPQVAQEFFALLRCWYEESRQNNLWKNLRLVVAYSTEQHFCLDINHSPFNIGLPVRLHEFTQQQVEELARRYGLRWTAGNESAQLISLIGGHPALTQLTLYYLSTGAITLSDLVKEAIANGGIYRYHLQKHWVKLLANPDLIRTYTEVVTTKESLVIDPIHAYQLESLGLITFDGDRILPRCQLYRTYFAKQLSSKTELITQCHCVSVAWR</sequence>
<proteinExistence type="predicted"/>
<reference evidence="1" key="1">
    <citation type="submission" date="2022-06" db="EMBL/GenBank/DDBJ databases">
        <title>Nostosin G and Spiroidesin B from the Cyanobacterium Dolichospermum sp. NIES-1697.</title>
        <authorList>
            <person name="Phan C.-S."/>
            <person name="Mehjabin J.J."/>
            <person name="Anas A.R.J."/>
            <person name="Hayasaka M."/>
            <person name="Onoki R."/>
            <person name="Wang J."/>
            <person name="Umezawa T."/>
            <person name="Washio K."/>
            <person name="Morikawa M."/>
            <person name="Okino T."/>
        </authorList>
    </citation>
    <scope>NUCLEOTIDE SEQUENCE</scope>
    <source>
        <strain evidence="1">NIES-1697</strain>
    </source>
</reference>
<dbReference type="Proteomes" id="UP001057561">
    <property type="component" value="Chromosome"/>
</dbReference>
<name>A0ABY5M2H2_9CYAN</name>
<evidence type="ECO:0000313" key="2">
    <source>
        <dbReference type="Proteomes" id="UP001057561"/>
    </source>
</evidence>
<protein>
    <submittedName>
        <fullName evidence="1">AAA-like domain-containing protein</fullName>
    </submittedName>
</protein>
<dbReference type="SUPFAM" id="SSF52540">
    <property type="entry name" value="P-loop containing nucleoside triphosphate hydrolases"/>
    <property type="match status" value="1"/>
</dbReference>
<gene>
    <name evidence="1" type="ORF">NG743_08915</name>
</gene>
<dbReference type="Gene3D" id="3.40.50.300">
    <property type="entry name" value="P-loop containing nucleotide triphosphate hydrolases"/>
    <property type="match status" value="1"/>
</dbReference>
<dbReference type="EMBL" id="CP099464">
    <property type="protein sequence ID" value="UUO17098.1"/>
    <property type="molecule type" value="Genomic_DNA"/>
</dbReference>